<feature type="transmembrane region" description="Helical" evidence="2">
    <location>
        <begin position="183"/>
        <end position="202"/>
    </location>
</feature>
<dbReference type="RefSeq" id="WP_378024010.1">
    <property type="nucleotide sequence ID" value="NZ_JBHSKG010000019.1"/>
</dbReference>
<feature type="transmembrane region" description="Helical" evidence="2">
    <location>
        <begin position="269"/>
        <end position="287"/>
    </location>
</feature>
<evidence type="ECO:0000313" key="5">
    <source>
        <dbReference type="Proteomes" id="UP001596175"/>
    </source>
</evidence>
<keyword evidence="2" id="KW-0812">Transmembrane</keyword>
<organism evidence="4 5">
    <name type="scientific">Actinomycetospora rhizophila</name>
    <dbReference type="NCBI Taxonomy" id="1416876"/>
    <lineage>
        <taxon>Bacteria</taxon>
        <taxon>Bacillati</taxon>
        <taxon>Actinomycetota</taxon>
        <taxon>Actinomycetes</taxon>
        <taxon>Pseudonocardiales</taxon>
        <taxon>Pseudonocardiaceae</taxon>
        <taxon>Actinomycetospora</taxon>
    </lineage>
</organism>
<gene>
    <name evidence="4" type="ORF">ACFPK1_26820</name>
</gene>
<dbReference type="PANTHER" id="PTHR23028:SF53">
    <property type="entry name" value="ACYL_TRANSF_3 DOMAIN-CONTAINING PROTEIN"/>
    <property type="match status" value="1"/>
</dbReference>
<keyword evidence="4" id="KW-0012">Acyltransferase</keyword>
<feature type="transmembrane region" description="Helical" evidence="2">
    <location>
        <begin position="55"/>
        <end position="77"/>
    </location>
</feature>
<feature type="transmembrane region" description="Helical" evidence="2">
    <location>
        <begin position="98"/>
        <end position="119"/>
    </location>
</feature>
<evidence type="ECO:0000313" key="4">
    <source>
        <dbReference type="EMBL" id="MFC5141874.1"/>
    </source>
</evidence>
<dbReference type="InterPro" id="IPR002656">
    <property type="entry name" value="Acyl_transf_3_dom"/>
</dbReference>
<dbReference type="Proteomes" id="UP001596175">
    <property type="component" value="Unassembled WGS sequence"/>
</dbReference>
<feature type="transmembrane region" description="Helical" evidence="2">
    <location>
        <begin position="23"/>
        <end position="49"/>
    </location>
</feature>
<dbReference type="GO" id="GO:0016746">
    <property type="term" value="F:acyltransferase activity"/>
    <property type="evidence" value="ECO:0007669"/>
    <property type="project" value="UniProtKB-KW"/>
</dbReference>
<sequence>MSAAPGQPTSKGLIRSLVGIRGYLSVVVVAVHLAPFAIALVPLTAPFFLPVWHHAYVALDLFFVLSGFVITAGYRGVFARWPGWGAFGKFLWARLSRFYPVHLAVLAVLVGAVLGARAIGREIPHGGDLGVDLLRQITLTSGWGGADALTWNGPVWSLSAEWFCYLLIPLLQPLVLTLRTRTACVVGYLLACAIPLVAYSVIGFDDATITYAMPLPRALGFFLAGACLQQLVHVDRRLPALAGRWTGPLAVLGLALIVLMSTLEVSTMYALPVVGLTVLALGEERGWLDRALSTRSSMVFGEVSVAIFLTHVPWLLGASLLINPRTFPGGWGWLGIALLLAGVAVCGWLAFVLVERPGQRIMRALVKRPAKAPRASVEEKTEAAVESTPPSRDEARTGR</sequence>
<evidence type="ECO:0000256" key="2">
    <source>
        <dbReference type="SAM" id="Phobius"/>
    </source>
</evidence>
<dbReference type="PANTHER" id="PTHR23028">
    <property type="entry name" value="ACETYLTRANSFERASE"/>
    <property type="match status" value="1"/>
</dbReference>
<dbReference type="EMBL" id="JBHSKG010000019">
    <property type="protein sequence ID" value="MFC5141874.1"/>
    <property type="molecule type" value="Genomic_DNA"/>
</dbReference>
<protein>
    <submittedName>
        <fullName evidence="4">Acyltransferase family protein</fullName>
        <ecNumber evidence="4">2.3.-.-</ecNumber>
    </submittedName>
</protein>
<comment type="caution">
    <text evidence="4">The sequence shown here is derived from an EMBL/GenBank/DDBJ whole genome shotgun (WGS) entry which is preliminary data.</text>
</comment>
<proteinExistence type="predicted"/>
<feature type="region of interest" description="Disordered" evidence="1">
    <location>
        <begin position="369"/>
        <end position="399"/>
    </location>
</feature>
<reference evidence="5" key="1">
    <citation type="journal article" date="2019" name="Int. J. Syst. Evol. Microbiol.">
        <title>The Global Catalogue of Microorganisms (GCM) 10K type strain sequencing project: providing services to taxonomists for standard genome sequencing and annotation.</title>
        <authorList>
            <consortium name="The Broad Institute Genomics Platform"/>
            <consortium name="The Broad Institute Genome Sequencing Center for Infectious Disease"/>
            <person name="Wu L."/>
            <person name="Ma J."/>
        </authorList>
    </citation>
    <scope>NUCLEOTIDE SEQUENCE [LARGE SCALE GENOMIC DNA]</scope>
    <source>
        <strain evidence="5">XZYJ18</strain>
    </source>
</reference>
<keyword evidence="4" id="KW-0808">Transferase</keyword>
<evidence type="ECO:0000259" key="3">
    <source>
        <dbReference type="Pfam" id="PF01757"/>
    </source>
</evidence>
<dbReference type="InterPro" id="IPR050879">
    <property type="entry name" value="Acyltransferase_3"/>
</dbReference>
<dbReference type="Pfam" id="PF01757">
    <property type="entry name" value="Acyl_transf_3"/>
    <property type="match status" value="1"/>
</dbReference>
<feature type="transmembrane region" description="Helical" evidence="2">
    <location>
        <begin position="155"/>
        <end position="176"/>
    </location>
</feature>
<keyword evidence="2" id="KW-1133">Transmembrane helix</keyword>
<keyword evidence="5" id="KW-1185">Reference proteome</keyword>
<feature type="domain" description="Acyltransferase 3" evidence="3">
    <location>
        <begin position="17"/>
        <end position="350"/>
    </location>
</feature>
<accession>A0ABV9ZKP0</accession>
<dbReference type="EC" id="2.3.-.-" evidence="4"/>
<name>A0ABV9ZKP0_9PSEU</name>
<feature type="transmembrane region" description="Helical" evidence="2">
    <location>
        <begin position="214"/>
        <end position="233"/>
    </location>
</feature>
<evidence type="ECO:0000256" key="1">
    <source>
        <dbReference type="SAM" id="MobiDB-lite"/>
    </source>
</evidence>
<feature type="transmembrane region" description="Helical" evidence="2">
    <location>
        <begin position="333"/>
        <end position="354"/>
    </location>
</feature>
<keyword evidence="2" id="KW-0472">Membrane</keyword>
<feature type="transmembrane region" description="Helical" evidence="2">
    <location>
        <begin position="299"/>
        <end position="321"/>
    </location>
</feature>
<feature type="transmembrane region" description="Helical" evidence="2">
    <location>
        <begin position="245"/>
        <end position="263"/>
    </location>
</feature>